<feature type="chain" id="PRO_5040863470" evidence="1">
    <location>
        <begin position="24"/>
        <end position="261"/>
    </location>
</feature>
<name>A0A9W5TAG5_BABOV</name>
<dbReference type="PANTHER" id="PTHR39767:SF2">
    <property type="entry name" value="CHROMOSOME UNDETERMINED SCAFFOLD_1, WHOLE GENOME SHOTGUN SEQUENCE"/>
    <property type="match status" value="1"/>
</dbReference>
<evidence type="ECO:0000313" key="2">
    <source>
        <dbReference type="EMBL" id="GFE54248.1"/>
    </source>
</evidence>
<reference evidence="2" key="1">
    <citation type="submission" date="2019-12" db="EMBL/GenBank/DDBJ databases">
        <title>Genome sequence of Babesia ovis.</title>
        <authorList>
            <person name="Yamagishi J."/>
            <person name="Sevinc F."/>
            <person name="Xuan X."/>
        </authorList>
    </citation>
    <scope>NUCLEOTIDE SEQUENCE</scope>
    <source>
        <strain evidence="2">Selcuk</strain>
    </source>
</reference>
<keyword evidence="1" id="KW-0732">Signal</keyword>
<protein>
    <submittedName>
        <fullName evidence="2">Uncharacterized protein</fullName>
    </submittedName>
</protein>
<comment type="caution">
    <text evidence="2">The sequence shown here is derived from an EMBL/GenBank/DDBJ whole genome shotgun (WGS) entry which is preliminary data.</text>
</comment>
<dbReference type="OrthoDB" id="282383at2759"/>
<dbReference type="Proteomes" id="UP001057455">
    <property type="component" value="Unassembled WGS sequence"/>
</dbReference>
<organism evidence="2 3">
    <name type="scientific">Babesia ovis</name>
    <dbReference type="NCBI Taxonomy" id="5869"/>
    <lineage>
        <taxon>Eukaryota</taxon>
        <taxon>Sar</taxon>
        <taxon>Alveolata</taxon>
        <taxon>Apicomplexa</taxon>
        <taxon>Aconoidasida</taxon>
        <taxon>Piroplasmida</taxon>
        <taxon>Babesiidae</taxon>
        <taxon>Babesia</taxon>
    </lineage>
</organism>
<sequence length="261" mass="29237">MYAHWNHLLGSTALVFLVIFALAECVELGSTTGVDTPAASLKVRRIRFERGQVYSEIGEVDRAFAFRTSDLQLKLTPDTLDILAKFKFDGTIAVQGVTSGDVKQWVLWEQDLFEAKKSDVWMPGDTSTCGRSGDYFLGGPCKLSKGRVNRFYLKLPPHSEIRVTGRVHFFDQWEGESLNIKADGATVWSQSHNWCPSVSNTECIKYGIDSCGQEYPDRLSVHYDISLPHKSDTLALEFNSTLEAEPCQASWGIDDVALFLR</sequence>
<dbReference type="PANTHER" id="PTHR39767">
    <property type="entry name" value="CALCIUM/CALMODULIN-BINDING MEMBRANE PROTEIN PCM4-RELATED"/>
    <property type="match status" value="1"/>
</dbReference>
<evidence type="ECO:0000256" key="1">
    <source>
        <dbReference type="SAM" id="SignalP"/>
    </source>
</evidence>
<keyword evidence="3" id="KW-1185">Reference proteome</keyword>
<proteinExistence type="predicted"/>
<dbReference type="AlphaFoldDB" id="A0A9W5TAG5"/>
<evidence type="ECO:0000313" key="3">
    <source>
        <dbReference type="Proteomes" id="UP001057455"/>
    </source>
</evidence>
<dbReference type="EMBL" id="BLIY01000014">
    <property type="protein sequence ID" value="GFE54248.1"/>
    <property type="molecule type" value="Genomic_DNA"/>
</dbReference>
<feature type="signal peptide" evidence="1">
    <location>
        <begin position="1"/>
        <end position="23"/>
    </location>
</feature>
<gene>
    <name evidence="2" type="ORF">BaOVIS_016520</name>
</gene>
<accession>A0A9W5TAG5</accession>